<keyword evidence="1" id="KW-0812">Transmembrane</keyword>
<dbReference type="Proteomes" id="UP000176294">
    <property type="component" value="Unassembled WGS sequence"/>
</dbReference>
<accession>A0A1G1TC84</accession>
<evidence type="ECO:0000313" key="2">
    <source>
        <dbReference type="EMBL" id="OGX88470.1"/>
    </source>
</evidence>
<gene>
    <name evidence="2" type="ORF">BEN47_09030</name>
</gene>
<dbReference type="RefSeq" id="WP_070724912.1">
    <property type="nucleotide sequence ID" value="NZ_MDZB01000062.1"/>
</dbReference>
<keyword evidence="1" id="KW-0472">Membrane</keyword>
<dbReference type="EMBL" id="MDZB01000062">
    <property type="protein sequence ID" value="OGX88470.1"/>
    <property type="molecule type" value="Genomic_DNA"/>
</dbReference>
<evidence type="ECO:0000256" key="1">
    <source>
        <dbReference type="SAM" id="Phobius"/>
    </source>
</evidence>
<protein>
    <recommendedName>
        <fullName evidence="4">DUF983 domain-containing protein</fullName>
    </recommendedName>
</protein>
<feature type="transmembrane region" description="Helical" evidence="1">
    <location>
        <begin position="28"/>
        <end position="47"/>
    </location>
</feature>
<feature type="transmembrane region" description="Helical" evidence="1">
    <location>
        <begin position="5"/>
        <end position="22"/>
    </location>
</feature>
<keyword evidence="3" id="KW-1185">Reference proteome</keyword>
<organism evidence="2 3">
    <name type="scientific">Hymenobacter lapidarius</name>
    <dbReference type="NCBI Taxonomy" id="1908237"/>
    <lineage>
        <taxon>Bacteria</taxon>
        <taxon>Pseudomonadati</taxon>
        <taxon>Bacteroidota</taxon>
        <taxon>Cytophagia</taxon>
        <taxon>Cytophagales</taxon>
        <taxon>Hymenobacteraceae</taxon>
        <taxon>Hymenobacter</taxon>
    </lineage>
</organism>
<evidence type="ECO:0008006" key="4">
    <source>
        <dbReference type="Google" id="ProtNLM"/>
    </source>
</evidence>
<comment type="caution">
    <text evidence="2">The sequence shown here is derived from an EMBL/GenBank/DDBJ whole genome shotgun (WGS) entry which is preliminary data.</text>
</comment>
<keyword evidence="1" id="KW-1133">Transmembrane helix</keyword>
<dbReference type="AlphaFoldDB" id="A0A1G1TC84"/>
<name>A0A1G1TC84_9BACT</name>
<sequence length="70" mass="7911">MYISYAFSTLIVAAVGVLLYFLGNDPEVWVYVTAVAMTVVVFTPLMFRYARVVMLYAFGGTHFDPRYSKA</sequence>
<evidence type="ECO:0000313" key="3">
    <source>
        <dbReference type="Proteomes" id="UP000176294"/>
    </source>
</evidence>
<dbReference type="STRING" id="1908237.BEN47_09030"/>
<proteinExistence type="predicted"/>
<reference evidence="2 3" key="1">
    <citation type="submission" date="2016-08" db="EMBL/GenBank/DDBJ databases">
        <title>Hymenobacter coccineus sp. nov., Hymenobacter lapidarius sp. nov. and Hymenobacter glacialis sp. nov., isolated from Antarctic soil.</title>
        <authorList>
            <person name="Sedlacek I."/>
            <person name="Kralova S."/>
            <person name="Kyrova K."/>
            <person name="Maslanova I."/>
            <person name="Stankova E."/>
            <person name="Vrbovska V."/>
            <person name="Nemec M."/>
            <person name="Bartak M."/>
            <person name="Svec P."/>
            <person name="Busse H.-J."/>
            <person name="Pantucek R."/>
        </authorList>
    </citation>
    <scope>NUCLEOTIDE SEQUENCE [LARGE SCALE GENOMIC DNA]</scope>
    <source>
        <strain evidence="2 3">CCM 8643</strain>
    </source>
</reference>